<dbReference type="SUPFAM" id="SSF57701">
    <property type="entry name" value="Zn2/Cys6 DNA-binding domain"/>
    <property type="match status" value="1"/>
</dbReference>
<dbReference type="KEGG" id="act:ACLA_002120"/>
<dbReference type="PROSITE" id="PS00463">
    <property type="entry name" value="ZN2_CY6_FUNGAL_1"/>
    <property type="match status" value="1"/>
</dbReference>
<evidence type="ECO:0000256" key="1">
    <source>
        <dbReference type="ARBA" id="ARBA00004123"/>
    </source>
</evidence>
<feature type="region of interest" description="Disordered" evidence="7">
    <location>
        <begin position="319"/>
        <end position="404"/>
    </location>
</feature>
<feature type="compositionally biased region" description="Low complexity" evidence="7">
    <location>
        <begin position="95"/>
        <end position="105"/>
    </location>
</feature>
<dbReference type="GeneID" id="4708566"/>
<evidence type="ECO:0000256" key="3">
    <source>
        <dbReference type="ARBA" id="ARBA00023015"/>
    </source>
</evidence>
<gene>
    <name evidence="9" type="ORF">ACLA_002120</name>
</gene>
<dbReference type="RefSeq" id="XP_001276227.1">
    <property type="nucleotide sequence ID" value="XM_001276226.1"/>
</dbReference>
<dbReference type="STRING" id="344612.A1C533"/>
<dbReference type="EMBL" id="DS027004">
    <property type="protein sequence ID" value="EAW14801.1"/>
    <property type="molecule type" value="Genomic_DNA"/>
</dbReference>
<sequence>MSTYYVGPFGRMLPSTDCPSPEPEPVRPANVPVSGNHPYQLPPPRTLESLQFGTDPFLHQRSDEEKGDSGVRSNAPGRQSGVNEQLPSVSELLTPSARSSQSSSPHRQHLFGWYTPDGEGSNAGRISHHATHHDINAGPRTPQSGINGRPESHVESFSRPTTANLPPLSQLSMFSAANELRVHTASRADVPLQLSPHSVFPTQGYMNHEKESREDDSSPIANEFGSAAGSRPQSAKVRPHVVDERYIEGEGWCYIYADGSHCPKTIDGVPVNANWGVTKAGKPRKRLAQACLTCREKKIKCQPNLPKCDQCQKSGRDCRFESAPRGNRAGAKASPHSTRHDSRDSSSSATHNPSNSSGSIYSIVRASESATSLPGTNSQSPVSDASMLTSPAINTPQESGVDSDHLSRMRLHSLGRISMGAEELSGRSVEGISARVAPDYTDILMEMKDLDPQDPLAHEWNTDPFETDAELTTHYIESYFTHVNDSLYYILPRRRFLLWLRSCHTKSLEDNMLLYSMMSLGAVFSDRPDRLTAMRRVSRTARYAVEHSRHNPSLQLAQALIIMSLWYYAIGALEKSWDAVGAAVRTVCGLRYNVESGGVIVDQSRVCEYGLHPQALIECRRRTFWVAFLMDRLSCLYSPTSAFIPPQTAYIRLPCREEIFEAQQYTTVPYFQDFLNQPFVTTEDDASRPSAMALLVEITSLWGEVSDHVFRLSLLPVESSSTAFEKLYTTIVGRADAWAARLPEHLRFTARNLERSLQARKLDAFIAIHLLYHATLMKLHRHARCQDPRVENVNRHVRATRNQAAEILRIALALAHYTSEFDPARIVMESPSSATAIFNPFLGYVVLSAVDVLTAAGLITDMPECINLTRGGLEAVKELGRFWESSSSLILLIERRLEALSELLHSPMDLERKVAFITKSQSLDSCIQKQQNPIAEDLFYGALPRERLLSALGLEDASLSEANVLWITDKD</sequence>
<feature type="region of interest" description="Disordered" evidence="7">
    <location>
        <begin position="1"/>
        <end position="159"/>
    </location>
</feature>
<dbReference type="Pfam" id="PF00172">
    <property type="entry name" value="Zn_clus"/>
    <property type="match status" value="1"/>
</dbReference>
<protein>
    <submittedName>
        <fullName evidence="9">C6 transcription factor, putative</fullName>
    </submittedName>
</protein>
<evidence type="ECO:0000259" key="8">
    <source>
        <dbReference type="PROSITE" id="PS50048"/>
    </source>
</evidence>
<dbReference type="eggNOG" id="ENOG502QU1D">
    <property type="taxonomic scope" value="Eukaryota"/>
</dbReference>
<evidence type="ECO:0000256" key="5">
    <source>
        <dbReference type="ARBA" id="ARBA00023163"/>
    </source>
</evidence>
<feature type="compositionally biased region" description="Polar residues" evidence="7">
    <location>
        <begin position="76"/>
        <end position="93"/>
    </location>
</feature>
<dbReference type="HOGENOM" id="CLU_008335_0_0_1"/>
<keyword evidence="2" id="KW-0479">Metal-binding</keyword>
<dbReference type="CDD" id="cd12148">
    <property type="entry name" value="fungal_TF_MHR"/>
    <property type="match status" value="1"/>
</dbReference>
<keyword evidence="3" id="KW-0805">Transcription regulation</keyword>
<dbReference type="OrthoDB" id="5426798at2759"/>
<reference evidence="9 10" key="1">
    <citation type="journal article" date="2008" name="PLoS Genet.">
        <title>Genomic islands in the pathogenic filamentous fungus Aspergillus fumigatus.</title>
        <authorList>
            <person name="Fedorova N.D."/>
            <person name="Khaldi N."/>
            <person name="Joardar V.S."/>
            <person name="Maiti R."/>
            <person name="Amedeo P."/>
            <person name="Anderson M.J."/>
            <person name="Crabtree J."/>
            <person name="Silva J.C."/>
            <person name="Badger J.H."/>
            <person name="Albarraq A."/>
            <person name="Angiuoli S."/>
            <person name="Bussey H."/>
            <person name="Bowyer P."/>
            <person name="Cotty P.J."/>
            <person name="Dyer P.S."/>
            <person name="Egan A."/>
            <person name="Galens K."/>
            <person name="Fraser-Liggett C.M."/>
            <person name="Haas B.J."/>
            <person name="Inman J.M."/>
            <person name="Kent R."/>
            <person name="Lemieux S."/>
            <person name="Malavazi I."/>
            <person name="Orvis J."/>
            <person name="Roemer T."/>
            <person name="Ronning C.M."/>
            <person name="Sundaram J.P."/>
            <person name="Sutton G."/>
            <person name="Turner G."/>
            <person name="Venter J.C."/>
            <person name="White O.R."/>
            <person name="Whitty B.R."/>
            <person name="Youngman P."/>
            <person name="Wolfe K.H."/>
            <person name="Goldman G.H."/>
            <person name="Wortman J.R."/>
            <person name="Jiang B."/>
            <person name="Denning D.W."/>
            <person name="Nierman W.C."/>
        </authorList>
    </citation>
    <scope>NUCLEOTIDE SEQUENCE [LARGE SCALE GENOMIC DNA]</scope>
    <source>
        <strain evidence="10">ATCC 1007 / CBS 513.65 / DSM 816 / NCTC 3887 / NRRL 1</strain>
    </source>
</reference>
<dbReference type="PANTHER" id="PTHR47338:SF11">
    <property type="entry name" value="ZN(II)2CYS6 TRANSCRIPTION FACTOR (EUROFUNG)"/>
    <property type="match status" value="1"/>
</dbReference>
<dbReference type="VEuPathDB" id="FungiDB:ACLA_002120"/>
<keyword evidence="5" id="KW-0804">Transcription</keyword>
<name>A1C533_ASPCL</name>
<dbReference type="GO" id="GO:0003677">
    <property type="term" value="F:DNA binding"/>
    <property type="evidence" value="ECO:0007669"/>
    <property type="project" value="UniProtKB-KW"/>
</dbReference>
<dbReference type="GO" id="GO:0006351">
    <property type="term" value="P:DNA-templated transcription"/>
    <property type="evidence" value="ECO:0007669"/>
    <property type="project" value="InterPro"/>
</dbReference>
<dbReference type="GO" id="GO:0000981">
    <property type="term" value="F:DNA-binding transcription factor activity, RNA polymerase II-specific"/>
    <property type="evidence" value="ECO:0007669"/>
    <property type="project" value="InterPro"/>
</dbReference>
<dbReference type="CDD" id="cd00067">
    <property type="entry name" value="GAL4"/>
    <property type="match status" value="1"/>
</dbReference>
<dbReference type="PROSITE" id="PS50048">
    <property type="entry name" value="ZN2_CY6_FUNGAL_2"/>
    <property type="match status" value="1"/>
</dbReference>
<feature type="region of interest" description="Disordered" evidence="7">
    <location>
        <begin position="209"/>
        <end position="236"/>
    </location>
</feature>
<feature type="compositionally biased region" description="Polar residues" evidence="7">
    <location>
        <begin position="368"/>
        <end position="400"/>
    </location>
</feature>
<feature type="compositionally biased region" description="Basic and acidic residues" evidence="7">
    <location>
        <begin position="58"/>
        <end position="69"/>
    </location>
</feature>
<dbReference type="SMART" id="SM00066">
    <property type="entry name" value="GAL4"/>
    <property type="match status" value="1"/>
</dbReference>
<organism evidence="9 10">
    <name type="scientific">Aspergillus clavatus (strain ATCC 1007 / CBS 513.65 / DSM 816 / NCTC 3887 / NRRL 1 / QM 1276 / 107)</name>
    <dbReference type="NCBI Taxonomy" id="344612"/>
    <lineage>
        <taxon>Eukaryota</taxon>
        <taxon>Fungi</taxon>
        <taxon>Dikarya</taxon>
        <taxon>Ascomycota</taxon>
        <taxon>Pezizomycotina</taxon>
        <taxon>Eurotiomycetes</taxon>
        <taxon>Eurotiomycetidae</taxon>
        <taxon>Eurotiales</taxon>
        <taxon>Aspergillaceae</taxon>
        <taxon>Aspergillus</taxon>
        <taxon>Aspergillus subgen. Fumigati</taxon>
    </lineage>
</organism>
<dbReference type="AlphaFoldDB" id="A1C533"/>
<dbReference type="PANTHER" id="PTHR47338">
    <property type="entry name" value="ZN(II)2CYS6 TRANSCRIPTION FACTOR (EUROFUNG)-RELATED"/>
    <property type="match status" value="1"/>
</dbReference>
<evidence type="ECO:0000256" key="7">
    <source>
        <dbReference type="SAM" id="MobiDB-lite"/>
    </source>
</evidence>
<keyword evidence="10" id="KW-1185">Reference proteome</keyword>
<evidence type="ECO:0000256" key="4">
    <source>
        <dbReference type="ARBA" id="ARBA00023125"/>
    </source>
</evidence>
<dbReference type="InterPro" id="IPR036864">
    <property type="entry name" value="Zn2-C6_fun-type_DNA-bd_sf"/>
</dbReference>
<dbReference type="InterPro" id="IPR007219">
    <property type="entry name" value="XnlR_reg_dom"/>
</dbReference>
<dbReference type="Pfam" id="PF04082">
    <property type="entry name" value="Fungal_trans"/>
    <property type="match status" value="1"/>
</dbReference>
<evidence type="ECO:0000313" key="10">
    <source>
        <dbReference type="Proteomes" id="UP000006701"/>
    </source>
</evidence>
<dbReference type="InterPro" id="IPR050815">
    <property type="entry name" value="TF_fung"/>
</dbReference>
<accession>A1C533</accession>
<keyword evidence="6" id="KW-0539">Nucleus</keyword>
<dbReference type="Proteomes" id="UP000006701">
    <property type="component" value="Unassembled WGS sequence"/>
</dbReference>
<keyword evidence="4" id="KW-0238">DNA-binding</keyword>
<proteinExistence type="predicted"/>
<evidence type="ECO:0000256" key="2">
    <source>
        <dbReference type="ARBA" id="ARBA00022723"/>
    </source>
</evidence>
<feature type="domain" description="Zn(2)-C6 fungal-type" evidence="8">
    <location>
        <begin position="290"/>
        <end position="320"/>
    </location>
</feature>
<dbReference type="Gene3D" id="4.10.240.10">
    <property type="entry name" value="Zn(2)-C6 fungal-type DNA-binding domain"/>
    <property type="match status" value="1"/>
</dbReference>
<dbReference type="OMA" id="MLLYSMM"/>
<evidence type="ECO:0000313" key="9">
    <source>
        <dbReference type="EMBL" id="EAW14801.1"/>
    </source>
</evidence>
<feature type="compositionally biased region" description="Low complexity" evidence="7">
    <location>
        <begin position="345"/>
        <end position="359"/>
    </location>
</feature>
<dbReference type="InterPro" id="IPR001138">
    <property type="entry name" value="Zn2Cys6_DnaBD"/>
</dbReference>
<comment type="subcellular location">
    <subcellularLocation>
        <location evidence="1">Nucleus</location>
    </subcellularLocation>
</comment>
<evidence type="ECO:0000256" key="6">
    <source>
        <dbReference type="ARBA" id="ARBA00023242"/>
    </source>
</evidence>
<dbReference type="GO" id="GO:0008270">
    <property type="term" value="F:zinc ion binding"/>
    <property type="evidence" value="ECO:0007669"/>
    <property type="project" value="InterPro"/>
</dbReference>
<dbReference type="GO" id="GO:0005634">
    <property type="term" value="C:nucleus"/>
    <property type="evidence" value="ECO:0007669"/>
    <property type="project" value="UniProtKB-SubCell"/>
</dbReference>